<protein>
    <recommendedName>
        <fullName evidence="1">Dienelactone hydrolase domain-containing protein</fullName>
    </recommendedName>
</protein>
<evidence type="ECO:0000259" key="1">
    <source>
        <dbReference type="Pfam" id="PF01738"/>
    </source>
</evidence>
<name>A0ABX0ZK08_9ACTN</name>
<evidence type="ECO:0000313" key="2">
    <source>
        <dbReference type="EMBL" id="NJP43061.1"/>
    </source>
</evidence>
<keyword evidence="3" id="KW-1185">Reference proteome</keyword>
<dbReference type="EMBL" id="JAATEJ010000003">
    <property type="protein sequence ID" value="NJP43061.1"/>
    <property type="molecule type" value="Genomic_DNA"/>
</dbReference>
<feature type="domain" description="Dienelactone hydrolase" evidence="1">
    <location>
        <begin position="132"/>
        <end position="244"/>
    </location>
</feature>
<dbReference type="RefSeq" id="WP_167981903.1">
    <property type="nucleotide sequence ID" value="NZ_JAATEJ010000003.1"/>
</dbReference>
<dbReference type="SUPFAM" id="SSF53474">
    <property type="entry name" value="alpha/beta-Hydrolases"/>
    <property type="match status" value="1"/>
</dbReference>
<proteinExistence type="predicted"/>
<evidence type="ECO:0000313" key="3">
    <source>
        <dbReference type="Proteomes" id="UP000734511"/>
    </source>
</evidence>
<organism evidence="2 3">
    <name type="scientific">Actinacidiphila epipremni</name>
    <dbReference type="NCBI Taxonomy" id="2053013"/>
    <lineage>
        <taxon>Bacteria</taxon>
        <taxon>Bacillati</taxon>
        <taxon>Actinomycetota</taxon>
        <taxon>Actinomycetes</taxon>
        <taxon>Kitasatosporales</taxon>
        <taxon>Streptomycetaceae</taxon>
        <taxon>Actinacidiphila</taxon>
    </lineage>
</organism>
<dbReference type="InterPro" id="IPR002925">
    <property type="entry name" value="Dienelactn_hydro"/>
</dbReference>
<accession>A0ABX0ZK08</accession>
<gene>
    <name evidence="2" type="ORF">HCN08_06515</name>
</gene>
<sequence length="263" mass="26248">MAADDRSPVRVPVALRAAGAALVAVSFLLLAGCGGGNGGGDGGANGAGKPSAAAAADVEDFGCLSPEQAKTGYVTFPSTEGQDVEAFATGTGDTALVLAHQADGDVCQWVPDAEELGKEGYRVVAVQSAGSEVAEITAAVTYARSKGAHKVLLMGASKGGTTVLTSAGTITPPVDAVVSLSAPADYNGMDAAGTVPGLTMPVFYMAAEGDTDFAASTKDLSKATTKAKENDLTIVGGANHGVSMLDNPDNFAKVKAFLKKYAS</sequence>
<dbReference type="PROSITE" id="PS51257">
    <property type="entry name" value="PROKAR_LIPOPROTEIN"/>
    <property type="match status" value="1"/>
</dbReference>
<comment type="caution">
    <text evidence="2">The sequence shown here is derived from an EMBL/GenBank/DDBJ whole genome shotgun (WGS) entry which is preliminary data.</text>
</comment>
<dbReference type="Pfam" id="PF01738">
    <property type="entry name" value="DLH"/>
    <property type="match status" value="1"/>
</dbReference>
<dbReference type="Proteomes" id="UP000734511">
    <property type="component" value="Unassembled WGS sequence"/>
</dbReference>
<dbReference type="InterPro" id="IPR029058">
    <property type="entry name" value="AB_hydrolase_fold"/>
</dbReference>
<dbReference type="Gene3D" id="3.40.50.1820">
    <property type="entry name" value="alpha/beta hydrolase"/>
    <property type="match status" value="1"/>
</dbReference>
<reference evidence="2 3" key="1">
    <citation type="submission" date="2020-03" db="EMBL/GenBank/DDBJ databases">
        <title>WGS of actinomycetes isolated from Thailand.</title>
        <authorList>
            <person name="Thawai C."/>
        </authorList>
    </citation>
    <scope>NUCLEOTIDE SEQUENCE [LARGE SCALE GENOMIC DNA]</scope>
    <source>
        <strain evidence="2 3">PRB2-1</strain>
    </source>
</reference>